<reference evidence="1" key="1">
    <citation type="journal article" date="2014" name="Front. Microbiol.">
        <title>High frequency of phylogenetically diverse reductive dehalogenase-homologous genes in deep subseafloor sedimentary metagenomes.</title>
        <authorList>
            <person name="Kawai M."/>
            <person name="Futagami T."/>
            <person name="Toyoda A."/>
            <person name="Takaki Y."/>
            <person name="Nishi S."/>
            <person name="Hori S."/>
            <person name="Arai W."/>
            <person name="Tsubouchi T."/>
            <person name="Morono Y."/>
            <person name="Uchiyama I."/>
            <person name="Ito T."/>
            <person name="Fujiyama A."/>
            <person name="Inagaki F."/>
            <person name="Takami H."/>
        </authorList>
    </citation>
    <scope>NUCLEOTIDE SEQUENCE</scope>
    <source>
        <strain evidence="1">Expedition CK06-06</strain>
    </source>
</reference>
<dbReference type="AlphaFoldDB" id="X0SL74"/>
<name>X0SL74_9ZZZZ</name>
<protein>
    <submittedName>
        <fullName evidence="1">Uncharacterized protein</fullName>
    </submittedName>
</protein>
<organism evidence="1">
    <name type="scientific">marine sediment metagenome</name>
    <dbReference type="NCBI Taxonomy" id="412755"/>
    <lineage>
        <taxon>unclassified sequences</taxon>
        <taxon>metagenomes</taxon>
        <taxon>ecological metagenomes</taxon>
    </lineage>
</organism>
<feature type="non-terminal residue" evidence="1">
    <location>
        <position position="54"/>
    </location>
</feature>
<dbReference type="EMBL" id="BARS01002140">
    <property type="protein sequence ID" value="GAF81774.1"/>
    <property type="molecule type" value="Genomic_DNA"/>
</dbReference>
<sequence>MVVKIEFKKNGKVITEKYSNMEKAKELINKYKKDKHEIKEFAGVEQILVVVGGI</sequence>
<evidence type="ECO:0000313" key="1">
    <source>
        <dbReference type="EMBL" id="GAF81774.1"/>
    </source>
</evidence>
<accession>X0SL74</accession>
<comment type="caution">
    <text evidence="1">The sequence shown here is derived from an EMBL/GenBank/DDBJ whole genome shotgun (WGS) entry which is preliminary data.</text>
</comment>
<gene>
    <name evidence="1" type="ORF">S01H1_04007</name>
</gene>
<proteinExistence type="predicted"/>